<dbReference type="AlphaFoldDB" id="F8CCX8"/>
<keyword evidence="2" id="KW-0808">Transferase</keyword>
<dbReference type="STRING" id="483219.LILAB_13945"/>
<keyword evidence="2" id="KW-0418">Kinase</keyword>
<evidence type="ECO:0000313" key="2">
    <source>
        <dbReference type="EMBL" id="AEI64694.1"/>
    </source>
</evidence>
<evidence type="ECO:0000256" key="1">
    <source>
        <dbReference type="SAM" id="MobiDB-lite"/>
    </source>
</evidence>
<dbReference type="HOGENOM" id="CLU_3374771_0_0_7"/>
<dbReference type="KEGG" id="mfu:LILAB_13945"/>
<organism evidence="2 3">
    <name type="scientific">Myxococcus fulvus (strain ATCC BAA-855 / HW-1)</name>
    <dbReference type="NCBI Taxonomy" id="483219"/>
    <lineage>
        <taxon>Bacteria</taxon>
        <taxon>Pseudomonadati</taxon>
        <taxon>Myxococcota</taxon>
        <taxon>Myxococcia</taxon>
        <taxon>Myxococcales</taxon>
        <taxon>Cystobacterineae</taxon>
        <taxon>Myxococcaceae</taxon>
        <taxon>Myxococcus</taxon>
    </lineage>
</organism>
<dbReference type="Proteomes" id="UP000000488">
    <property type="component" value="Chromosome"/>
</dbReference>
<dbReference type="EMBL" id="CP002830">
    <property type="protein sequence ID" value="AEI64694.1"/>
    <property type="molecule type" value="Genomic_DNA"/>
</dbReference>
<name>F8CCX8_MYXFH</name>
<evidence type="ECO:0000313" key="3">
    <source>
        <dbReference type="Proteomes" id="UP000000488"/>
    </source>
</evidence>
<gene>
    <name evidence="2" type="ordered locus">LILAB_13945</name>
</gene>
<proteinExistence type="predicted"/>
<dbReference type="GO" id="GO:0016301">
    <property type="term" value="F:kinase activity"/>
    <property type="evidence" value="ECO:0007669"/>
    <property type="project" value="UniProtKB-KW"/>
</dbReference>
<reference evidence="2 3" key="1">
    <citation type="journal article" date="2011" name="J. Bacteriol.">
        <title>Genome sequence of the halotolerant marine bacterium Myxococcus fulvus HW-1.</title>
        <authorList>
            <person name="Li Z.F."/>
            <person name="Li X."/>
            <person name="Liu H."/>
            <person name="Liu X."/>
            <person name="Han K."/>
            <person name="Wu Z.H."/>
            <person name="Hu W."/>
            <person name="Li F.F."/>
            <person name="Li Y.Z."/>
        </authorList>
    </citation>
    <scope>NUCLEOTIDE SEQUENCE [LARGE SCALE GENOMIC DNA]</scope>
    <source>
        <strain evidence="3">ATCC BAA-855 / HW-1</strain>
    </source>
</reference>
<accession>F8CCX8</accession>
<protein>
    <submittedName>
        <fullName evidence="2">Putative undecaprenol kinase</fullName>
    </submittedName>
</protein>
<feature type="region of interest" description="Disordered" evidence="1">
    <location>
        <begin position="1"/>
        <end position="34"/>
    </location>
</feature>
<sequence>MDAPSGKLSPLSGTENVDVPGEPGTPPVEKQITD</sequence>